<dbReference type="EMBL" id="KF900541">
    <property type="protein sequence ID" value="AIE98684.1"/>
    <property type="molecule type" value="Genomic_DNA"/>
</dbReference>
<dbReference type="AlphaFoldDB" id="A0A075G5H9"/>
<evidence type="ECO:0000313" key="1">
    <source>
        <dbReference type="EMBL" id="AIE98684.1"/>
    </source>
</evidence>
<protein>
    <submittedName>
        <fullName evidence="1">Uncharacterized protein</fullName>
    </submittedName>
</protein>
<sequence length="165" mass="18589">MKAVNKSELETAKRTLDSTLLEKELSGQALTRLYEAEVEGRITKDQRDVLSEKYRTQLKSIGEKIGNSEILIEVGELEVLKTELTSLFENKTKQVDERLESARIKLGSLPGRPITAVSIVESKPVNKTPEKPKIKEDVKVDDNVNELREEVLDALARLEQMDIEG</sequence>
<proteinExistence type="predicted"/>
<reference evidence="1" key="1">
    <citation type="journal article" date="2014" name="Genome Biol. Evol.">
        <title>Pangenome evidence for extensive interdomain horizontal transfer affecting lineage core and shell genes in uncultured planktonic thaumarchaeota and euryarchaeota.</title>
        <authorList>
            <person name="Deschamps P."/>
            <person name="Zivanovic Y."/>
            <person name="Moreira D."/>
            <person name="Rodriguez-Valera F."/>
            <person name="Lopez-Garcia P."/>
        </authorList>
    </citation>
    <scope>NUCLEOTIDE SEQUENCE</scope>
</reference>
<accession>A0A075G5H9</accession>
<organism evidence="1">
    <name type="scientific">uncultured marine thaumarchaeote KM3_06_C02</name>
    <dbReference type="NCBI Taxonomy" id="1455976"/>
    <lineage>
        <taxon>Archaea</taxon>
        <taxon>Nitrososphaerota</taxon>
        <taxon>environmental samples</taxon>
    </lineage>
</organism>
<name>A0A075G5H9_9ARCH</name>